<reference evidence="5 6" key="2">
    <citation type="submission" date="2016-08" db="EMBL/GenBank/DDBJ databases">
        <title>Pervasive Adenine N6-methylation of Active Genes in Fungi.</title>
        <authorList>
            <consortium name="DOE Joint Genome Institute"/>
            <person name="Mondo S.J."/>
            <person name="Dannebaum R.O."/>
            <person name="Kuo R.C."/>
            <person name="Labutti K."/>
            <person name="Haridas S."/>
            <person name="Kuo A."/>
            <person name="Salamov A."/>
            <person name="Ahrendt S.R."/>
            <person name="Lipzen A."/>
            <person name="Sullivan W."/>
            <person name="Andreopoulos W.B."/>
            <person name="Clum A."/>
            <person name="Lindquist E."/>
            <person name="Daum C."/>
            <person name="Ramamoorthy G.K."/>
            <person name="Gryganskyi A."/>
            <person name="Culley D."/>
            <person name="Magnuson J.K."/>
            <person name="James T.Y."/>
            <person name="O'Malley M.A."/>
            <person name="Stajich J.E."/>
            <person name="Spatafora J.W."/>
            <person name="Visel A."/>
            <person name="Grigoriev I.V."/>
        </authorList>
    </citation>
    <scope>NUCLEOTIDE SEQUENCE [LARGE SCALE GENOMIC DNA]</scope>
    <source>
        <strain evidence="6">finn</strain>
    </source>
</reference>
<keyword evidence="1 2" id="KW-0802">TPR repeat</keyword>
<proteinExistence type="predicted"/>
<dbReference type="GO" id="GO:0101031">
    <property type="term" value="C:protein folding chaperone complex"/>
    <property type="evidence" value="ECO:0007669"/>
    <property type="project" value="TreeGrafter"/>
</dbReference>
<dbReference type="OrthoDB" id="629492at2759"/>
<dbReference type="SUPFAM" id="SSF48452">
    <property type="entry name" value="TPR-like"/>
    <property type="match status" value="1"/>
</dbReference>
<organism evidence="5 6">
    <name type="scientific">Piromyces finnis</name>
    <dbReference type="NCBI Taxonomy" id="1754191"/>
    <lineage>
        <taxon>Eukaryota</taxon>
        <taxon>Fungi</taxon>
        <taxon>Fungi incertae sedis</taxon>
        <taxon>Chytridiomycota</taxon>
        <taxon>Chytridiomycota incertae sedis</taxon>
        <taxon>Neocallimastigomycetes</taxon>
        <taxon>Neocallimastigales</taxon>
        <taxon>Neocallimastigaceae</taxon>
        <taxon>Piromyces</taxon>
    </lineage>
</organism>
<comment type="caution">
    <text evidence="5">The sequence shown here is derived from an EMBL/GenBank/DDBJ whole genome shotgun (WGS) entry which is preliminary data.</text>
</comment>
<keyword evidence="6" id="KW-1185">Reference proteome</keyword>
<dbReference type="Proteomes" id="UP000193719">
    <property type="component" value="Unassembled WGS sequence"/>
</dbReference>
<dbReference type="STRING" id="1754191.A0A1Y1V3V3"/>
<name>A0A1Y1V3V3_9FUNG</name>
<feature type="region of interest" description="Disordered" evidence="4">
    <location>
        <begin position="121"/>
        <end position="151"/>
    </location>
</feature>
<dbReference type="PANTHER" id="PTHR46423">
    <property type="entry name" value="RNA POLYMERASE II-ASSOCIATED PROTEIN 3"/>
    <property type="match status" value="1"/>
</dbReference>
<evidence type="ECO:0000256" key="1">
    <source>
        <dbReference type="ARBA" id="ARBA00022803"/>
    </source>
</evidence>
<feature type="coiled-coil region" evidence="3">
    <location>
        <begin position="266"/>
        <end position="329"/>
    </location>
</feature>
<dbReference type="AlphaFoldDB" id="A0A1Y1V3V3"/>
<evidence type="ECO:0000256" key="2">
    <source>
        <dbReference type="PROSITE-ProRule" id="PRU00339"/>
    </source>
</evidence>
<dbReference type="InterPro" id="IPR019734">
    <property type="entry name" value="TPR_rpt"/>
</dbReference>
<evidence type="ECO:0000256" key="3">
    <source>
        <dbReference type="SAM" id="Coils"/>
    </source>
</evidence>
<evidence type="ECO:0000313" key="6">
    <source>
        <dbReference type="Proteomes" id="UP000193719"/>
    </source>
</evidence>
<accession>A0A1Y1V3V3</accession>
<dbReference type="InterPro" id="IPR051966">
    <property type="entry name" value="RPAP3"/>
</dbReference>
<dbReference type="SMART" id="SM00028">
    <property type="entry name" value="TPR"/>
    <property type="match status" value="3"/>
</dbReference>
<protein>
    <submittedName>
        <fullName evidence="5">TPR-like protein</fullName>
    </submittedName>
</protein>
<reference evidence="5 6" key="1">
    <citation type="submission" date="2016-08" db="EMBL/GenBank/DDBJ databases">
        <title>Genomes of anaerobic fungi encode conserved fungal cellulosomes for biomass hydrolysis.</title>
        <authorList>
            <consortium name="DOE Joint Genome Institute"/>
            <person name="Haitjema C.H."/>
            <person name="Gilmore S.P."/>
            <person name="Henske J.K."/>
            <person name="Solomon K.V."/>
            <person name="De Groot R."/>
            <person name="Kuo A."/>
            <person name="Mondo S.J."/>
            <person name="Salamov A.A."/>
            <person name="Labutti K."/>
            <person name="Zhao Z."/>
            <person name="Chiniquy J."/>
            <person name="Barry K."/>
            <person name="Brewer H.M."/>
            <person name="Purvine S.O."/>
            <person name="Wright A.T."/>
            <person name="Boxma B."/>
            <person name="Van Alen T."/>
            <person name="Hackstein J.H."/>
            <person name="Baker S.E."/>
            <person name="Grigoriev I.V."/>
            <person name="O'Malley M.A."/>
        </authorList>
    </citation>
    <scope>NUCLEOTIDE SEQUENCE [LARGE SCALE GENOMIC DNA]</scope>
    <source>
        <strain evidence="6">finn</strain>
    </source>
</reference>
<dbReference type="InterPro" id="IPR011990">
    <property type="entry name" value="TPR-like_helical_dom_sf"/>
</dbReference>
<feature type="compositionally biased region" description="Basic and acidic residues" evidence="4">
    <location>
        <begin position="132"/>
        <end position="151"/>
    </location>
</feature>
<evidence type="ECO:0000256" key="4">
    <source>
        <dbReference type="SAM" id="MobiDB-lite"/>
    </source>
</evidence>
<feature type="repeat" description="TPR" evidence="2">
    <location>
        <begin position="219"/>
        <end position="252"/>
    </location>
</feature>
<keyword evidence="3" id="KW-0175">Coiled coil</keyword>
<dbReference type="PROSITE" id="PS50005">
    <property type="entry name" value="TPR"/>
    <property type="match status" value="1"/>
</dbReference>
<gene>
    <name evidence="5" type="ORF">BCR36DRAFT_356716</name>
</gene>
<dbReference type="Gene3D" id="1.25.40.10">
    <property type="entry name" value="Tetratricopeptide repeat domain"/>
    <property type="match status" value="1"/>
</dbReference>
<dbReference type="PANTHER" id="PTHR46423:SF1">
    <property type="entry name" value="RNA POLYMERASE II-ASSOCIATED PROTEIN 3"/>
    <property type="match status" value="1"/>
</dbReference>
<feature type="non-terminal residue" evidence="5">
    <location>
        <position position="516"/>
    </location>
</feature>
<sequence>MNIDKLQSEVDDFCSFADEYSSKMNEILSGKLTEKDIDNYLNGMDDNTVEKEINNININENKKLSINPQKEAKNIELNTIQKQNMEEKALSKNKNKNKTESKNNNVKTEIKGIDYSKWEHFDDKDSDNEEENNIKSKKNTEQKKEEKKAKWKERVLNEIESHREKGNIYYKKYKFDDAISEYTIAINISKSPSQELVFGTKEFNFMPYKSSYYALPVDFSLYNNRALCYLRLKMYKEAIDDCTDALNLQPDSEKALWRRSTAYQELKDYNMALKDLYKLKNLIENEGNNKNNKAKKESLISIKSIEERIEMYENEFKQYKEDKKILDEISDVNNNSNDISIDFWINRTLKTIKYSKLLKTNKNVENNKDISAESKNCKIAILTLINSFRIYPEMADIFRATDSFKRFSDDSVLCIETFNNIVSIFVEACFNSEKNLNEISKYIHLIITVIVDEFKKCDNLNSKDNTTIKKIPSSLKYSHFCSFMHLLSIGFENKVFFEKAVYNILNPSSLPYLNVF</sequence>
<dbReference type="Pfam" id="PF00515">
    <property type="entry name" value="TPR_1"/>
    <property type="match status" value="1"/>
</dbReference>
<evidence type="ECO:0000313" key="5">
    <source>
        <dbReference type="EMBL" id="ORX46646.1"/>
    </source>
</evidence>
<dbReference type="EMBL" id="MCFH01000034">
    <property type="protein sequence ID" value="ORX46646.1"/>
    <property type="molecule type" value="Genomic_DNA"/>
</dbReference>